<dbReference type="EMBL" id="JH971420">
    <property type="protein sequence ID" value="EKM75055.1"/>
    <property type="molecule type" value="Genomic_DNA"/>
</dbReference>
<dbReference type="HOGENOM" id="CLU_011584_2_0_1"/>
<dbReference type="Pfam" id="PF17667">
    <property type="entry name" value="Pkinase_fungal"/>
    <property type="match status" value="1"/>
</dbReference>
<feature type="region of interest" description="Disordered" evidence="1">
    <location>
        <begin position="385"/>
        <end position="422"/>
    </location>
</feature>
<evidence type="ECO:0000313" key="4">
    <source>
        <dbReference type="Proteomes" id="UP000008493"/>
    </source>
</evidence>
<proteinExistence type="predicted"/>
<dbReference type="KEGG" id="abp:AGABI1DRAFT132592"/>
<dbReference type="PANTHER" id="PTHR38248">
    <property type="entry name" value="FUNK1 6"/>
    <property type="match status" value="1"/>
</dbReference>
<dbReference type="InterPro" id="IPR040976">
    <property type="entry name" value="Pkinase_fungal"/>
</dbReference>
<evidence type="ECO:0000313" key="3">
    <source>
        <dbReference type="EMBL" id="EKM75055.1"/>
    </source>
</evidence>
<dbReference type="PANTHER" id="PTHR38248:SF2">
    <property type="entry name" value="FUNK1 11"/>
    <property type="match status" value="1"/>
</dbReference>
<feature type="region of interest" description="Disordered" evidence="1">
    <location>
        <begin position="743"/>
        <end position="786"/>
    </location>
</feature>
<dbReference type="InterPro" id="IPR011009">
    <property type="entry name" value="Kinase-like_dom_sf"/>
</dbReference>
<evidence type="ECO:0000259" key="2">
    <source>
        <dbReference type="Pfam" id="PF17667"/>
    </source>
</evidence>
<name>K5XKL3_AGABU</name>
<sequence>MNVEFLEHTQIRKHIRSQKGTEMLRCPVDAFLTDYSPFFPNDTLVDATIKVLVDQKLLGTDEDRKTLAWKEFNDDLSSGATASKIYKPLEDIAAIFDDELGQVDRRQRHFLYCDFRCDEMEYEFPGSTCRVKACFIGNPSHARKKHAICAETAVVAELKQPTSKDSADNSEKLLLAAGHIMNNDPCRKWMYGITIENTRMAVWYFSRSHSVKSETFDFTKDIRTFIRVFLSFTYATREEMGYDPTVHRIKEEEKSQYVYEIPTKNGTRYFKTIASLAHPRALSITGRKTRVWNAVEVKGFEGNAVKEELNGGKKVALKDVWLDDGSTTEKQKLDAIFERLKTVKEEAYEWAPPSLRSELQDAFKNEGYRRYFMEIECDSFNLGKSKEKSDQAESAPEILQSRGVKGPKKNVAPNDNGTEGAKVVDSDTKKFAVVKDKNLLEGSTQTIRHSRISENALTETVVSPLTVDTRLYAVKRQYRLIYSEVGESLDRAGSLDASFSAVLETYVALVLMYLAGWMHRDISVGNIIVVERGSDLFKGKLSDLEYAREFRDVNGSRDPKTGTPFFMPIEIHDGMTFSRLSRLDTPDDINVFKKSRVAQKVFKGTDPTRSSLRYRFQHDLESLWWVALWILIYRVVHPLGQKVSEKIFTPSSTPSLARRQLFTGKRVMGTLAQNLHPSLNVEDIINPMESIPRMLYDSYLTEKDLEPQALHTIYSKFFLFLSLLVRAAWSVEGVDLHGGVIVEPKKRPHPEAPAASKDRDSDEYEVDEEEPRSDDVVRKKKRKVQP</sequence>
<dbReference type="GeneID" id="18827723"/>
<protein>
    <recommendedName>
        <fullName evidence="2">Fungal-type protein kinase domain-containing protein</fullName>
    </recommendedName>
</protein>
<dbReference type="RefSeq" id="XP_007334286.1">
    <property type="nucleotide sequence ID" value="XM_007334224.1"/>
</dbReference>
<accession>K5XKL3</accession>
<feature type="domain" description="Fungal-type protein kinase" evidence="2">
    <location>
        <begin position="144"/>
        <end position="630"/>
    </location>
</feature>
<dbReference type="eggNOG" id="ENOG502QX9C">
    <property type="taxonomic scope" value="Eukaryota"/>
</dbReference>
<keyword evidence="4" id="KW-1185">Reference proteome</keyword>
<dbReference type="OrthoDB" id="3271139at2759"/>
<dbReference type="SUPFAM" id="SSF56112">
    <property type="entry name" value="Protein kinase-like (PK-like)"/>
    <property type="match status" value="1"/>
</dbReference>
<reference evidence="4" key="1">
    <citation type="journal article" date="2012" name="Proc. Natl. Acad. Sci. U.S.A.">
        <title>Genome sequence of the button mushroom Agaricus bisporus reveals mechanisms governing adaptation to a humic-rich ecological niche.</title>
        <authorList>
            <person name="Morin E."/>
            <person name="Kohler A."/>
            <person name="Baker A.R."/>
            <person name="Foulongne-Oriol M."/>
            <person name="Lombard V."/>
            <person name="Nagy L.G."/>
            <person name="Ohm R.A."/>
            <person name="Patyshakuliyeva A."/>
            <person name="Brun A."/>
            <person name="Aerts A.L."/>
            <person name="Bailey A.M."/>
            <person name="Billette C."/>
            <person name="Coutinho P.M."/>
            <person name="Deakin G."/>
            <person name="Doddapaneni H."/>
            <person name="Floudas D."/>
            <person name="Grimwood J."/>
            <person name="Hilden K."/>
            <person name="Kuees U."/>
            <person name="LaButti K.M."/>
            <person name="Lapidus A."/>
            <person name="Lindquist E.A."/>
            <person name="Lucas S.M."/>
            <person name="Murat C."/>
            <person name="Riley R.W."/>
            <person name="Salamov A.A."/>
            <person name="Schmutz J."/>
            <person name="Subramanian V."/>
            <person name="Woesten H.A.B."/>
            <person name="Xu J."/>
            <person name="Eastwood D.C."/>
            <person name="Foster G.D."/>
            <person name="Sonnenberg A.S."/>
            <person name="Cullen D."/>
            <person name="de Vries R.P."/>
            <person name="Lundell T."/>
            <person name="Hibbett D.S."/>
            <person name="Henrissat B."/>
            <person name="Burton K.S."/>
            <person name="Kerrigan R.W."/>
            <person name="Challen M.P."/>
            <person name="Grigoriev I.V."/>
            <person name="Martin F."/>
        </authorList>
    </citation>
    <scope>NUCLEOTIDE SEQUENCE [LARGE SCALE GENOMIC DNA]</scope>
    <source>
        <strain evidence="4">JB137-S8 / ATCC MYA-4627 / FGSC 10392</strain>
    </source>
</reference>
<organism evidence="3 4">
    <name type="scientific">Agaricus bisporus var. burnettii (strain JB137-S8 / ATCC MYA-4627 / FGSC 10392)</name>
    <name type="common">White button mushroom</name>
    <dbReference type="NCBI Taxonomy" id="597362"/>
    <lineage>
        <taxon>Eukaryota</taxon>
        <taxon>Fungi</taxon>
        <taxon>Dikarya</taxon>
        <taxon>Basidiomycota</taxon>
        <taxon>Agaricomycotina</taxon>
        <taxon>Agaricomycetes</taxon>
        <taxon>Agaricomycetidae</taxon>
        <taxon>Agaricales</taxon>
        <taxon>Agaricineae</taxon>
        <taxon>Agaricaceae</taxon>
        <taxon>Agaricus</taxon>
    </lineage>
</organism>
<gene>
    <name evidence="3" type="ORF">AGABI1DRAFT_132592</name>
</gene>
<dbReference type="InParanoid" id="K5XKL3"/>
<dbReference type="Gene3D" id="1.10.510.10">
    <property type="entry name" value="Transferase(Phosphotransferase) domain 1"/>
    <property type="match status" value="1"/>
</dbReference>
<dbReference type="OMA" id="EAYEWAP"/>
<evidence type="ECO:0000256" key="1">
    <source>
        <dbReference type="SAM" id="MobiDB-lite"/>
    </source>
</evidence>
<feature type="compositionally biased region" description="Acidic residues" evidence="1">
    <location>
        <begin position="761"/>
        <end position="772"/>
    </location>
</feature>
<dbReference type="Proteomes" id="UP000008493">
    <property type="component" value="Unassembled WGS sequence"/>
</dbReference>
<dbReference type="AlphaFoldDB" id="K5XKL3"/>